<dbReference type="InterPro" id="IPR002104">
    <property type="entry name" value="Integrase_catalytic"/>
</dbReference>
<name>A0A3D9SMK8_9ACTN</name>
<proteinExistence type="predicted"/>
<evidence type="ECO:0000313" key="7">
    <source>
        <dbReference type="Proteomes" id="UP000256661"/>
    </source>
</evidence>
<dbReference type="AlphaFoldDB" id="A0A3D9SMK8"/>
<evidence type="ECO:0000256" key="1">
    <source>
        <dbReference type="ARBA" id="ARBA00023125"/>
    </source>
</evidence>
<dbReference type="EMBL" id="QTTT01000001">
    <property type="protein sequence ID" value="REE97166.1"/>
    <property type="molecule type" value="Genomic_DNA"/>
</dbReference>
<dbReference type="Gene3D" id="1.10.443.10">
    <property type="entry name" value="Intergrase catalytic core"/>
    <property type="match status" value="1"/>
</dbReference>
<reference evidence="6 7" key="1">
    <citation type="submission" date="2018-08" db="EMBL/GenBank/DDBJ databases">
        <title>Sequencing the genomes of 1000 actinobacteria strains.</title>
        <authorList>
            <person name="Klenk H.-P."/>
        </authorList>
    </citation>
    <scope>NUCLEOTIDE SEQUENCE [LARGE SCALE GENOMIC DNA]</scope>
    <source>
        <strain evidence="6 7">DSM 43927</strain>
    </source>
</reference>
<evidence type="ECO:0000313" key="6">
    <source>
        <dbReference type="EMBL" id="REE97166.1"/>
    </source>
</evidence>
<gene>
    <name evidence="6" type="ORF">DFJ69_2624</name>
</gene>
<dbReference type="RefSeq" id="WP_245974302.1">
    <property type="nucleotide sequence ID" value="NZ_QTTT01000001.1"/>
</dbReference>
<dbReference type="InterPro" id="IPR013762">
    <property type="entry name" value="Integrase-like_cat_sf"/>
</dbReference>
<evidence type="ECO:0000256" key="2">
    <source>
        <dbReference type="ARBA" id="ARBA00023172"/>
    </source>
</evidence>
<organism evidence="6 7">
    <name type="scientific">Thermomonospora umbrina</name>
    <dbReference type="NCBI Taxonomy" id="111806"/>
    <lineage>
        <taxon>Bacteria</taxon>
        <taxon>Bacillati</taxon>
        <taxon>Actinomycetota</taxon>
        <taxon>Actinomycetes</taxon>
        <taxon>Streptosporangiales</taxon>
        <taxon>Thermomonosporaceae</taxon>
        <taxon>Thermomonospora</taxon>
    </lineage>
</organism>
<evidence type="ECO:0000259" key="4">
    <source>
        <dbReference type="PROSITE" id="PS51898"/>
    </source>
</evidence>
<dbReference type="PROSITE" id="PS51898">
    <property type="entry name" value="TYR_RECOMBINASE"/>
    <property type="match status" value="1"/>
</dbReference>
<keyword evidence="7" id="KW-1185">Reference proteome</keyword>
<dbReference type="GO" id="GO:0015074">
    <property type="term" value="P:DNA integration"/>
    <property type="evidence" value="ECO:0007669"/>
    <property type="project" value="InterPro"/>
</dbReference>
<sequence length="314" mass="35431">MTHPHRPVAHVEICPLAGGPVDGVSLRVSVDEFLSSGRCRNANTRRAYAGTLDRMLAELGEHRPLHCLNDQELAYCLYRLWGARSDATWNRNLAAVRSWLDWSRARFGCAPTLPHNMERRHGGSHTESVPSRAAIEHQLSRRDVPLRERAMWRMLYETAVRTTEILALNIEDLDPAARLATLRRDCAPPKRLYWASGTAELLPLLLRLPDGGARTHGPLFLTHRRPGPGRLPALPDLCPHTGRNRLGYDRARILLKRYTGWEPQQIRRAAAAHLHERHVPPDLVSAKLRSGPHRADDPAIAEITKVLAPLRRVQ</sequence>
<evidence type="ECO:0000259" key="5">
    <source>
        <dbReference type="PROSITE" id="PS51900"/>
    </source>
</evidence>
<comment type="caution">
    <text evidence="6">The sequence shown here is derived from an EMBL/GenBank/DDBJ whole genome shotgun (WGS) entry which is preliminary data.</text>
</comment>
<keyword evidence="2" id="KW-0233">DNA recombination</keyword>
<dbReference type="Proteomes" id="UP000256661">
    <property type="component" value="Unassembled WGS sequence"/>
</dbReference>
<dbReference type="InterPro" id="IPR011010">
    <property type="entry name" value="DNA_brk_join_enz"/>
</dbReference>
<feature type="domain" description="Core-binding (CB)" evidence="5">
    <location>
        <begin position="24"/>
        <end position="104"/>
    </location>
</feature>
<dbReference type="PROSITE" id="PS51900">
    <property type="entry name" value="CB"/>
    <property type="match status" value="1"/>
</dbReference>
<keyword evidence="1 3" id="KW-0238">DNA-binding</keyword>
<dbReference type="GO" id="GO:0003677">
    <property type="term" value="F:DNA binding"/>
    <property type="evidence" value="ECO:0007669"/>
    <property type="project" value="UniProtKB-UniRule"/>
</dbReference>
<dbReference type="InterPro" id="IPR044068">
    <property type="entry name" value="CB"/>
</dbReference>
<dbReference type="SUPFAM" id="SSF56349">
    <property type="entry name" value="DNA breaking-rejoining enzymes"/>
    <property type="match status" value="1"/>
</dbReference>
<dbReference type="InterPro" id="IPR004107">
    <property type="entry name" value="Integrase_SAM-like_N"/>
</dbReference>
<protein>
    <submittedName>
        <fullName evidence="6">Phage integrase family protein with SAM-like domain</fullName>
    </submittedName>
</protein>
<accession>A0A3D9SMK8</accession>
<evidence type="ECO:0000256" key="3">
    <source>
        <dbReference type="PROSITE-ProRule" id="PRU01248"/>
    </source>
</evidence>
<feature type="domain" description="Tyr recombinase" evidence="4">
    <location>
        <begin position="124"/>
        <end position="314"/>
    </location>
</feature>
<dbReference type="GO" id="GO:0006310">
    <property type="term" value="P:DNA recombination"/>
    <property type="evidence" value="ECO:0007669"/>
    <property type="project" value="UniProtKB-KW"/>
</dbReference>
<dbReference type="Pfam" id="PF02899">
    <property type="entry name" value="Phage_int_SAM_1"/>
    <property type="match status" value="1"/>
</dbReference>